<name>A0ABP4X1F4_9MICO</name>
<evidence type="ECO:0000313" key="3">
    <source>
        <dbReference type="Proteomes" id="UP001500506"/>
    </source>
</evidence>
<protein>
    <submittedName>
        <fullName evidence="2">Uncharacterized protein</fullName>
    </submittedName>
</protein>
<gene>
    <name evidence="2" type="ORF">GCM10009747_27080</name>
</gene>
<evidence type="ECO:0000256" key="1">
    <source>
        <dbReference type="SAM" id="MobiDB-lite"/>
    </source>
</evidence>
<sequence length="107" mass="11784">MSGDRRQGERDTEKDRRRRSGPMGVLRGVHVDDDPPRWYAIAIRAVWNGYAPTRAFVDSPSARVANAGVAGGVAVWDLRPMTHADAACRMAGRDLTPEEWTCGFGND</sequence>
<feature type="region of interest" description="Disordered" evidence="1">
    <location>
        <begin position="1"/>
        <end position="28"/>
    </location>
</feature>
<comment type="caution">
    <text evidence="2">The sequence shown here is derived from an EMBL/GenBank/DDBJ whole genome shotgun (WGS) entry which is preliminary data.</text>
</comment>
<keyword evidence="3" id="KW-1185">Reference proteome</keyword>
<accession>A0ABP4X1F4</accession>
<feature type="compositionally biased region" description="Basic and acidic residues" evidence="1">
    <location>
        <begin position="1"/>
        <end position="15"/>
    </location>
</feature>
<dbReference type="EMBL" id="BAAANH010000005">
    <property type="protein sequence ID" value="GAA1765473.1"/>
    <property type="molecule type" value="Genomic_DNA"/>
</dbReference>
<proteinExistence type="predicted"/>
<dbReference type="Proteomes" id="UP001500506">
    <property type="component" value="Unassembled WGS sequence"/>
</dbReference>
<reference evidence="3" key="1">
    <citation type="journal article" date="2019" name="Int. J. Syst. Evol. Microbiol.">
        <title>The Global Catalogue of Microorganisms (GCM) 10K type strain sequencing project: providing services to taxonomists for standard genome sequencing and annotation.</title>
        <authorList>
            <consortium name="The Broad Institute Genomics Platform"/>
            <consortium name="The Broad Institute Genome Sequencing Center for Infectious Disease"/>
            <person name="Wu L."/>
            <person name="Ma J."/>
        </authorList>
    </citation>
    <scope>NUCLEOTIDE SEQUENCE [LARGE SCALE GENOMIC DNA]</scope>
    <source>
        <strain evidence="3">JCM 14319</strain>
    </source>
</reference>
<organism evidence="2 3">
    <name type="scientific">Agromyces humatus</name>
    <dbReference type="NCBI Taxonomy" id="279573"/>
    <lineage>
        <taxon>Bacteria</taxon>
        <taxon>Bacillati</taxon>
        <taxon>Actinomycetota</taxon>
        <taxon>Actinomycetes</taxon>
        <taxon>Micrococcales</taxon>
        <taxon>Microbacteriaceae</taxon>
        <taxon>Agromyces</taxon>
    </lineage>
</organism>
<evidence type="ECO:0000313" key="2">
    <source>
        <dbReference type="EMBL" id="GAA1765473.1"/>
    </source>
</evidence>